<dbReference type="EMBL" id="JBBMRA010000004">
    <property type="protein sequence ID" value="MEM5536120.1"/>
    <property type="molecule type" value="Genomic_DNA"/>
</dbReference>
<dbReference type="PANTHER" id="PTHR30592">
    <property type="entry name" value="FORMATE DEHYDROGENASE"/>
    <property type="match status" value="1"/>
</dbReference>
<sequence length="263" mass="29008">MSQSSTATALAQEIPIAISVNGISHAVMMLTPIDLEYFTIGFTFSEGIIDHCSDLREITITPHAVEIPQGEQHFQLPSYKVEVEISPRQFTRYKKHHSFRQGLTGCGLCGTAALDTAIPHLRSLTPCPVPHQQLHDLPNKLLSQQTLKGVHAALLLSPDGEIVTCHEDIGRHNALDKTLGFALKHAIPLTGYSVVMSSRCSVELIQKAVKAGLSTLIHMSSPSLLATQMAHHYHLNLIQITRQGELKTFPYSPHDELKDFIDE</sequence>
<accession>A0ABU9TQX4</accession>
<name>A0ABU9TQX4_9GAMM</name>
<keyword evidence="1" id="KW-0963">Cytoplasm</keyword>
<evidence type="ECO:0000256" key="2">
    <source>
        <dbReference type="ARBA" id="ARBA00023150"/>
    </source>
</evidence>
<dbReference type="PIRSF" id="PIRSF015626">
    <property type="entry name" value="FdhD"/>
    <property type="match status" value="1"/>
</dbReference>
<comment type="caution">
    <text evidence="3">The sequence shown here is derived from an EMBL/GenBank/DDBJ whole genome shotgun (WGS) entry which is preliminary data.</text>
</comment>
<dbReference type="Pfam" id="PF02634">
    <property type="entry name" value="FdhD-NarQ"/>
    <property type="match status" value="1"/>
</dbReference>
<dbReference type="PANTHER" id="PTHR30592:SF1">
    <property type="entry name" value="SULFUR CARRIER PROTEIN FDHD"/>
    <property type="match status" value="1"/>
</dbReference>
<dbReference type="Proteomes" id="UP001449225">
    <property type="component" value="Unassembled WGS sequence"/>
</dbReference>
<keyword evidence="4" id="KW-1185">Reference proteome</keyword>
<evidence type="ECO:0000313" key="3">
    <source>
        <dbReference type="EMBL" id="MEM5536120.1"/>
    </source>
</evidence>
<dbReference type="RefSeq" id="WP_342854118.1">
    <property type="nucleotide sequence ID" value="NZ_JBBMRA010000004.1"/>
</dbReference>
<dbReference type="Gene3D" id="3.10.20.10">
    <property type="match status" value="1"/>
</dbReference>
<organism evidence="3 4">
    <name type="scientific">Neptuniibacter pectenicola</name>
    <dbReference type="NCBI Taxonomy" id="1806669"/>
    <lineage>
        <taxon>Bacteria</taxon>
        <taxon>Pseudomonadati</taxon>
        <taxon>Pseudomonadota</taxon>
        <taxon>Gammaproteobacteria</taxon>
        <taxon>Oceanospirillales</taxon>
        <taxon>Oceanospirillaceae</taxon>
        <taxon>Neptuniibacter</taxon>
    </lineage>
</organism>
<gene>
    <name evidence="3" type="ORF">WNY58_06915</name>
</gene>
<reference evidence="3 4" key="1">
    <citation type="submission" date="2024-03" db="EMBL/GenBank/DDBJ databases">
        <title>Community enrichment and isolation of bacterial strains for fucoidan degradation.</title>
        <authorList>
            <person name="Sichert A."/>
        </authorList>
    </citation>
    <scope>NUCLEOTIDE SEQUENCE [LARGE SCALE GENOMIC DNA]</scope>
    <source>
        <strain evidence="3 4">AS76</strain>
    </source>
</reference>
<keyword evidence="2" id="KW-0501">Molybdenum cofactor biosynthesis</keyword>
<evidence type="ECO:0000256" key="1">
    <source>
        <dbReference type="ARBA" id="ARBA00022490"/>
    </source>
</evidence>
<proteinExistence type="predicted"/>
<dbReference type="Gene3D" id="3.40.140.10">
    <property type="entry name" value="Cytidine Deaminase, domain 2"/>
    <property type="match status" value="1"/>
</dbReference>
<dbReference type="InterPro" id="IPR003786">
    <property type="entry name" value="FdhD"/>
</dbReference>
<dbReference type="SUPFAM" id="SSF53927">
    <property type="entry name" value="Cytidine deaminase-like"/>
    <property type="match status" value="1"/>
</dbReference>
<dbReference type="InterPro" id="IPR016193">
    <property type="entry name" value="Cytidine_deaminase-like"/>
</dbReference>
<evidence type="ECO:0000313" key="4">
    <source>
        <dbReference type="Proteomes" id="UP001449225"/>
    </source>
</evidence>
<protein>
    <submittedName>
        <fullName evidence="3">Formate dehydrogenase accessory sulfurtransferase FdhD</fullName>
    </submittedName>
</protein>